<evidence type="ECO:0000256" key="2">
    <source>
        <dbReference type="ARBA" id="ARBA00022980"/>
    </source>
</evidence>
<dbReference type="CDD" id="cd00387">
    <property type="entry name" value="Ribosomal_L7_L12"/>
    <property type="match status" value="1"/>
</dbReference>
<evidence type="ECO:0000256" key="4">
    <source>
        <dbReference type="HAMAP-Rule" id="MF_00368"/>
    </source>
</evidence>
<evidence type="ECO:0000313" key="8">
    <source>
        <dbReference type="EMBL" id="PJB84165.1"/>
    </source>
</evidence>
<comment type="subunit">
    <text evidence="4">Homodimer. Part of the ribosomal stalk of the 50S ribosomal subunit. Forms a multimeric L10(L12)X complex, where L10 forms an elongated spine to which 2 to 4 L12 dimers bind in a sequential fashion. Binds GTP-bound translation factors.</text>
</comment>
<sequence length="169" mass="17804">MTDEKKTAEEKKDEKTPKVSETKPEEKSVPVESKEEKKAETDTADVEVPAKFKDIVGKIENMSVVELNELVKLLEKKFGVSAVAAVAVAPGASAEGASEQDSFRVELSAAGSTPIQVIKAIKSALGLGLKEAKDIVDAAPAMVKEGVKKDEAEALKKAIEGAGGKVTLK</sequence>
<dbReference type="InterPro" id="IPR013823">
    <property type="entry name" value="Ribosomal_bL12_C"/>
</dbReference>
<keyword evidence="3 4" id="KW-0687">Ribonucleoprotein</keyword>
<dbReference type="EMBL" id="PFTM01000004">
    <property type="protein sequence ID" value="PJB84165.1"/>
    <property type="molecule type" value="Genomic_DNA"/>
</dbReference>
<organism evidence="8 9">
    <name type="scientific">Candidatus Yonathbacteria bacterium CG_4_9_14_0_8_um_filter_46_47</name>
    <dbReference type="NCBI Taxonomy" id="1975106"/>
    <lineage>
        <taxon>Bacteria</taxon>
        <taxon>Candidatus Yonathiibacteriota</taxon>
    </lineage>
</organism>
<dbReference type="SUPFAM" id="SSF54736">
    <property type="entry name" value="ClpS-like"/>
    <property type="match status" value="1"/>
</dbReference>
<evidence type="ECO:0000256" key="1">
    <source>
        <dbReference type="ARBA" id="ARBA00007197"/>
    </source>
</evidence>
<feature type="domain" description="Large ribosomal subunit protein bL12 oligomerization" evidence="7">
    <location>
        <begin position="53"/>
        <end position="97"/>
    </location>
</feature>
<dbReference type="InterPro" id="IPR036235">
    <property type="entry name" value="Ribosomal_bL12_oligo_N_sf"/>
</dbReference>
<evidence type="ECO:0000259" key="7">
    <source>
        <dbReference type="Pfam" id="PF16320"/>
    </source>
</evidence>
<evidence type="ECO:0000259" key="6">
    <source>
        <dbReference type="Pfam" id="PF00542"/>
    </source>
</evidence>
<dbReference type="GO" id="GO:0006412">
    <property type="term" value="P:translation"/>
    <property type="evidence" value="ECO:0007669"/>
    <property type="project" value="UniProtKB-UniRule"/>
</dbReference>
<reference evidence="9" key="1">
    <citation type="submission" date="2017-09" db="EMBL/GenBank/DDBJ databases">
        <title>Depth-based differentiation of microbial function through sediment-hosted aquifers and enrichment of novel symbionts in the deep terrestrial subsurface.</title>
        <authorList>
            <person name="Probst A.J."/>
            <person name="Ladd B."/>
            <person name="Jarett J.K."/>
            <person name="Geller-Mcgrath D.E."/>
            <person name="Sieber C.M.K."/>
            <person name="Emerson J.B."/>
            <person name="Anantharaman K."/>
            <person name="Thomas B.C."/>
            <person name="Malmstrom R."/>
            <person name="Stieglmeier M."/>
            <person name="Klingl A."/>
            <person name="Woyke T."/>
            <person name="Ryan C.M."/>
            <person name="Banfield J.F."/>
        </authorList>
    </citation>
    <scope>NUCLEOTIDE SEQUENCE [LARGE SCALE GENOMIC DNA]</scope>
</reference>
<dbReference type="Pfam" id="PF00542">
    <property type="entry name" value="Ribosomal_L12"/>
    <property type="match status" value="1"/>
</dbReference>
<feature type="compositionally biased region" description="Basic and acidic residues" evidence="5">
    <location>
        <begin position="1"/>
        <end position="41"/>
    </location>
</feature>
<dbReference type="GO" id="GO:0003729">
    <property type="term" value="F:mRNA binding"/>
    <property type="evidence" value="ECO:0007669"/>
    <property type="project" value="TreeGrafter"/>
</dbReference>
<name>A0A2M8DAM8_9BACT</name>
<dbReference type="Gene3D" id="1.20.5.710">
    <property type="entry name" value="Single helix bin"/>
    <property type="match status" value="1"/>
</dbReference>
<dbReference type="Gene3D" id="3.30.1390.10">
    <property type="match status" value="1"/>
</dbReference>
<dbReference type="HAMAP" id="MF_00368">
    <property type="entry name" value="Ribosomal_bL12"/>
    <property type="match status" value="1"/>
</dbReference>
<keyword evidence="2 4" id="KW-0689">Ribosomal protein</keyword>
<dbReference type="NCBIfam" id="TIGR00855">
    <property type="entry name" value="L12"/>
    <property type="match status" value="1"/>
</dbReference>
<dbReference type="FunFam" id="3.30.1390.10:FF:000001">
    <property type="entry name" value="50S ribosomal protein L7/L12"/>
    <property type="match status" value="1"/>
</dbReference>
<dbReference type="Proteomes" id="UP000229236">
    <property type="component" value="Unassembled WGS sequence"/>
</dbReference>
<feature type="region of interest" description="Disordered" evidence="5">
    <location>
        <begin position="1"/>
        <end position="44"/>
    </location>
</feature>
<dbReference type="SUPFAM" id="SSF48300">
    <property type="entry name" value="Ribosomal protein L7/12, oligomerisation (N-terminal) domain"/>
    <property type="match status" value="1"/>
</dbReference>
<protein>
    <recommendedName>
        <fullName evidence="4">Large ribosomal subunit protein bL12</fullName>
    </recommendedName>
</protein>
<dbReference type="AlphaFoldDB" id="A0A2M8DAM8"/>
<dbReference type="Pfam" id="PF16320">
    <property type="entry name" value="Ribosomal_L12_N"/>
    <property type="match status" value="1"/>
</dbReference>
<proteinExistence type="inferred from homology"/>
<accession>A0A2M8DAM8</accession>
<dbReference type="GO" id="GO:0003735">
    <property type="term" value="F:structural constituent of ribosome"/>
    <property type="evidence" value="ECO:0007669"/>
    <property type="project" value="InterPro"/>
</dbReference>
<gene>
    <name evidence="4" type="primary">rplL</name>
    <name evidence="8" type="ORF">CO088_00075</name>
</gene>
<feature type="domain" description="Large ribosomal subunit protein bL12 C-terminal" evidence="6">
    <location>
        <begin position="103"/>
        <end position="169"/>
    </location>
</feature>
<comment type="caution">
    <text evidence="8">The sequence shown here is derived from an EMBL/GenBank/DDBJ whole genome shotgun (WGS) entry which is preliminary data.</text>
</comment>
<dbReference type="InterPro" id="IPR000206">
    <property type="entry name" value="Ribosomal_bL12"/>
</dbReference>
<evidence type="ECO:0000313" key="9">
    <source>
        <dbReference type="Proteomes" id="UP000229236"/>
    </source>
</evidence>
<dbReference type="PANTHER" id="PTHR45987:SF4">
    <property type="entry name" value="LARGE RIBOSOMAL SUBUNIT PROTEIN BL12M"/>
    <property type="match status" value="1"/>
</dbReference>
<comment type="similarity">
    <text evidence="1 4">Belongs to the bacterial ribosomal protein bL12 family.</text>
</comment>
<dbReference type="InterPro" id="IPR008932">
    <property type="entry name" value="Ribosomal_bL12_oligo"/>
</dbReference>
<dbReference type="InterPro" id="IPR014719">
    <property type="entry name" value="Ribosomal_bL12_C/ClpS-like"/>
</dbReference>
<evidence type="ECO:0000256" key="3">
    <source>
        <dbReference type="ARBA" id="ARBA00023274"/>
    </source>
</evidence>
<evidence type="ECO:0000256" key="5">
    <source>
        <dbReference type="SAM" id="MobiDB-lite"/>
    </source>
</evidence>
<comment type="function">
    <text evidence="4">Forms part of the ribosomal stalk which helps the ribosome interact with GTP-bound translation factors. Is thus essential for accurate translation.</text>
</comment>
<dbReference type="GO" id="GO:0022625">
    <property type="term" value="C:cytosolic large ribosomal subunit"/>
    <property type="evidence" value="ECO:0007669"/>
    <property type="project" value="TreeGrafter"/>
</dbReference>
<dbReference type="PANTHER" id="PTHR45987">
    <property type="entry name" value="39S RIBOSOMAL PROTEIN L12"/>
    <property type="match status" value="1"/>
</dbReference>